<comment type="function">
    <text evidence="2">An aminoacyl-tRNA editing enzyme that deacylates mischarged D-aminoacyl-tRNAs. Also deacylates mischarged glycyl-tRNA(Ala), protecting cells against glycine mischarging by AlaRS. Acts via tRNA-based rather than protein-based catalysis; rejects L-amino acids rather than detecting D-amino acids in the active site. By recycling D-aminoacyl-tRNA to D-amino acids and free tRNA molecules, this enzyme counteracts the toxicity associated with the formation of D-aminoacyl-tRNA entities in vivo and helps enforce protein L-homochirality.</text>
</comment>
<dbReference type="GO" id="GO:0000049">
    <property type="term" value="F:tRNA binding"/>
    <property type="evidence" value="ECO:0007669"/>
    <property type="project" value="UniProtKB-UniRule"/>
</dbReference>
<gene>
    <name evidence="2" type="primary">dtd</name>
    <name evidence="3" type="ORF">UT72_C0006G0012</name>
</gene>
<keyword evidence="2" id="KW-0820">tRNA-binding</keyword>
<dbReference type="InterPro" id="IPR023509">
    <property type="entry name" value="DTD-like_sf"/>
</dbReference>
<proteinExistence type="inferred from homology"/>
<comment type="subcellular location">
    <subcellularLocation>
        <location evidence="2">Cytoplasm</location>
    </subcellularLocation>
</comment>
<dbReference type="EMBL" id="LBXW01000006">
    <property type="protein sequence ID" value="KKR39553.1"/>
    <property type="molecule type" value="Genomic_DNA"/>
</dbReference>
<keyword evidence="2" id="KW-0694">RNA-binding</keyword>
<comment type="subunit">
    <text evidence="2">Homodimer.</text>
</comment>
<dbReference type="EC" id="3.1.1.96" evidence="2"/>
<dbReference type="InterPro" id="IPR003732">
    <property type="entry name" value="Daa-tRNA_deacyls_DTD"/>
</dbReference>
<comment type="caution">
    <text evidence="3">The sequence shown here is derived from an EMBL/GenBank/DDBJ whole genome shotgun (WGS) entry which is preliminary data.</text>
</comment>
<dbReference type="GO" id="GO:0051500">
    <property type="term" value="F:D-tyrosyl-tRNA(Tyr) deacylase activity"/>
    <property type="evidence" value="ECO:0007669"/>
    <property type="project" value="TreeGrafter"/>
</dbReference>
<dbReference type="PANTHER" id="PTHR10472">
    <property type="entry name" value="D-TYROSYL-TRNA TYR DEACYLASE"/>
    <property type="match status" value="1"/>
</dbReference>
<evidence type="ECO:0000313" key="4">
    <source>
        <dbReference type="Proteomes" id="UP000034687"/>
    </source>
</evidence>
<dbReference type="PATRIC" id="fig|1618575.3.peg.104"/>
<dbReference type="GO" id="GO:0106026">
    <property type="term" value="F:Gly-tRNA(Ala) deacylase activity"/>
    <property type="evidence" value="ECO:0007669"/>
    <property type="project" value="UniProtKB-UniRule"/>
</dbReference>
<evidence type="ECO:0000256" key="1">
    <source>
        <dbReference type="ARBA" id="ARBA00009673"/>
    </source>
</evidence>
<dbReference type="PANTHER" id="PTHR10472:SF5">
    <property type="entry name" value="D-AMINOACYL-TRNA DEACYLASE 1"/>
    <property type="match status" value="1"/>
</dbReference>
<feature type="short sequence motif" description="Gly-cisPro motif, important for rejection of L-amino acids" evidence="2">
    <location>
        <begin position="139"/>
        <end position="140"/>
    </location>
</feature>
<dbReference type="GO" id="GO:0019478">
    <property type="term" value="P:D-amino acid catabolic process"/>
    <property type="evidence" value="ECO:0007669"/>
    <property type="project" value="UniProtKB-UniRule"/>
</dbReference>
<keyword evidence="2" id="KW-0378">Hydrolase</keyword>
<keyword evidence="2" id="KW-0963">Cytoplasm</keyword>
<comment type="similarity">
    <text evidence="1 2">Belongs to the DTD family.</text>
</comment>
<comment type="catalytic activity">
    <reaction evidence="2">
        <text>a D-aminoacyl-tRNA + H2O = a tRNA + a D-alpha-amino acid + H(+)</text>
        <dbReference type="Rhea" id="RHEA:13953"/>
        <dbReference type="Rhea" id="RHEA-COMP:10123"/>
        <dbReference type="Rhea" id="RHEA-COMP:10124"/>
        <dbReference type="ChEBI" id="CHEBI:15377"/>
        <dbReference type="ChEBI" id="CHEBI:15378"/>
        <dbReference type="ChEBI" id="CHEBI:59871"/>
        <dbReference type="ChEBI" id="CHEBI:78442"/>
        <dbReference type="ChEBI" id="CHEBI:79333"/>
        <dbReference type="EC" id="3.1.1.96"/>
    </reaction>
</comment>
<dbReference type="AlphaFoldDB" id="A0A0G0QHB8"/>
<dbReference type="HAMAP" id="MF_00518">
    <property type="entry name" value="Deacylase_Dtd"/>
    <property type="match status" value="1"/>
</dbReference>
<dbReference type="Gene3D" id="3.50.80.10">
    <property type="entry name" value="D-tyrosyl-tRNA(Tyr) deacylase"/>
    <property type="match status" value="1"/>
</dbReference>
<evidence type="ECO:0000313" key="3">
    <source>
        <dbReference type="EMBL" id="KKR39553.1"/>
    </source>
</evidence>
<dbReference type="FunFam" id="3.50.80.10:FF:000001">
    <property type="entry name" value="D-aminoacyl-tRNA deacylase"/>
    <property type="match status" value="1"/>
</dbReference>
<dbReference type="GO" id="GO:0005737">
    <property type="term" value="C:cytoplasm"/>
    <property type="evidence" value="ECO:0007669"/>
    <property type="project" value="UniProtKB-SubCell"/>
</dbReference>
<dbReference type="NCBIfam" id="TIGR00256">
    <property type="entry name" value="D-aminoacyl-tRNA deacylase"/>
    <property type="match status" value="1"/>
</dbReference>
<dbReference type="SUPFAM" id="SSF69500">
    <property type="entry name" value="DTD-like"/>
    <property type="match status" value="1"/>
</dbReference>
<comment type="catalytic activity">
    <reaction evidence="2">
        <text>glycyl-tRNA(Ala) + H2O = tRNA(Ala) + glycine + H(+)</text>
        <dbReference type="Rhea" id="RHEA:53744"/>
        <dbReference type="Rhea" id="RHEA-COMP:9657"/>
        <dbReference type="Rhea" id="RHEA-COMP:13640"/>
        <dbReference type="ChEBI" id="CHEBI:15377"/>
        <dbReference type="ChEBI" id="CHEBI:15378"/>
        <dbReference type="ChEBI" id="CHEBI:57305"/>
        <dbReference type="ChEBI" id="CHEBI:78442"/>
        <dbReference type="ChEBI" id="CHEBI:78522"/>
    </reaction>
</comment>
<dbReference type="EC" id="3.1.1.-" evidence="2"/>
<evidence type="ECO:0000256" key="2">
    <source>
        <dbReference type="HAMAP-Rule" id="MF_00518"/>
    </source>
</evidence>
<sequence length="145" mass="15686">MRLVVQRVKKASVSVVGTNEVVGKIGKGLFVLVGVKKGDTLKDAEMLAAKLSKLRVMADENDKMNLTVSDVKGEFLVVSQFTLYADTSGGNRPSFINAALPDEAKKVYEHFIAKLKESGVKVETGSFGAYMEIESVLDGPVTILY</sequence>
<comment type="domain">
    <text evidence="2">A Gly-cisPro motif from one monomer fits into the active site of the other monomer to allow specific chiral rejection of L-amino acids.</text>
</comment>
<organism evidence="3 4">
    <name type="scientific">Candidatus Woesebacteria bacterium GW2011_GWB1_40_101</name>
    <dbReference type="NCBI Taxonomy" id="1618575"/>
    <lineage>
        <taxon>Bacteria</taxon>
        <taxon>Candidatus Woeseibacteriota</taxon>
    </lineage>
</organism>
<name>A0A0G0QHB8_9BACT</name>
<dbReference type="GO" id="GO:0043908">
    <property type="term" value="F:Ser(Gly)-tRNA(Ala) hydrolase activity"/>
    <property type="evidence" value="ECO:0007669"/>
    <property type="project" value="UniProtKB-UniRule"/>
</dbReference>
<accession>A0A0G0QHB8</accession>
<protein>
    <recommendedName>
        <fullName evidence="2">D-aminoacyl-tRNA deacylase</fullName>
        <shortName evidence="2">DTD</shortName>
        <ecNumber evidence="2">3.1.1.96</ecNumber>
    </recommendedName>
    <alternativeName>
        <fullName evidence="2">Gly-tRNA(Ala) deacylase</fullName>
        <ecNumber evidence="2">3.1.1.-</ecNumber>
    </alternativeName>
</protein>
<dbReference type="Proteomes" id="UP000034687">
    <property type="component" value="Unassembled WGS sequence"/>
</dbReference>
<dbReference type="Pfam" id="PF02580">
    <property type="entry name" value="Tyr_Deacylase"/>
    <property type="match status" value="1"/>
</dbReference>
<reference evidence="3 4" key="1">
    <citation type="journal article" date="2015" name="Nature">
        <title>rRNA introns, odd ribosomes, and small enigmatic genomes across a large radiation of phyla.</title>
        <authorList>
            <person name="Brown C.T."/>
            <person name="Hug L.A."/>
            <person name="Thomas B.C."/>
            <person name="Sharon I."/>
            <person name="Castelle C.J."/>
            <person name="Singh A."/>
            <person name="Wilkins M.J."/>
            <person name="Williams K.H."/>
            <person name="Banfield J.F."/>
        </authorList>
    </citation>
    <scope>NUCLEOTIDE SEQUENCE [LARGE SCALE GENOMIC DNA]</scope>
</reference>